<dbReference type="Pfam" id="PF04457">
    <property type="entry name" value="MJ1316"/>
    <property type="match status" value="1"/>
</dbReference>
<dbReference type="AlphaFoldDB" id="A0A9W6FWW0"/>
<protein>
    <recommendedName>
        <fullName evidence="1">MJ1316 RNA cyclic group end recognition domain-containing protein</fullName>
    </recommendedName>
</protein>
<evidence type="ECO:0000259" key="1">
    <source>
        <dbReference type="Pfam" id="PF04457"/>
    </source>
</evidence>
<name>A0A9W6FWW0_9BACT</name>
<evidence type="ECO:0000313" key="3">
    <source>
        <dbReference type="Proteomes" id="UP001144372"/>
    </source>
</evidence>
<dbReference type="RefSeq" id="WP_281796608.1">
    <property type="nucleotide sequence ID" value="NZ_BSDR01000001.1"/>
</dbReference>
<sequence length="85" mass="10225">MIPIHELFNRIRWDREFGRAGFEIGYFDHIEQRIIRIPFREIHFEEGNHFSFQLLGLGGETVTIPFHRVRQVFRDGVLIWERTGA</sequence>
<feature type="domain" description="MJ1316 RNA cyclic group end recognition" evidence="1">
    <location>
        <begin position="1"/>
        <end position="82"/>
    </location>
</feature>
<accession>A0A9W6FWW0</accession>
<gene>
    <name evidence="2" type="ORF">DAMNIGENAA_37350</name>
</gene>
<keyword evidence="3" id="KW-1185">Reference proteome</keyword>
<dbReference type="EMBL" id="BSDR01000001">
    <property type="protein sequence ID" value="GLI36302.1"/>
    <property type="molecule type" value="Genomic_DNA"/>
</dbReference>
<organism evidence="2 3">
    <name type="scientific">Desulforhabdus amnigena</name>
    <dbReference type="NCBI Taxonomy" id="40218"/>
    <lineage>
        <taxon>Bacteria</taxon>
        <taxon>Pseudomonadati</taxon>
        <taxon>Thermodesulfobacteriota</taxon>
        <taxon>Syntrophobacteria</taxon>
        <taxon>Syntrophobacterales</taxon>
        <taxon>Syntrophobacteraceae</taxon>
        <taxon>Desulforhabdus</taxon>
    </lineage>
</organism>
<dbReference type="InterPro" id="IPR040459">
    <property type="entry name" value="MJ1316"/>
</dbReference>
<proteinExistence type="predicted"/>
<evidence type="ECO:0000313" key="2">
    <source>
        <dbReference type="EMBL" id="GLI36302.1"/>
    </source>
</evidence>
<reference evidence="2" key="1">
    <citation type="submission" date="2022-12" db="EMBL/GenBank/DDBJ databases">
        <title>Reference genome sequencing for broad-spectrum identification of bacterial and archaeal isolates by mass spectrometry.</title>
        <authorList>
            <person name="Sekiguchi Y."/>
            <person name="Tourlousse D.M."/>
        </authorList>
    </citation>
    <scope>NUCLEOTIDE SEQUENCE</scope>
    <source>
        <strain evidence="2">ASRB1</strain>
    </source>
</reference>
<comment type="caution">
    <text evidence="2">The sequence shown here is derived from an EMBL/GenBank/DDBJ whole genome shotgun (WGS) entry which is preliminary data.</text>
</comment>
<dbReference type="Proteomes" id="UP001144372">
    <property type="component" value="Unassembled WGS sequence"/>
</dbReference>